<dbReference type="InterPro" id="IPR023296">
    <property type="entry name" value="Glyco_hydro_beta-prop_sf"/>
</dbReference>
<keyword evidence="1" id="KW-0624">Polysaccharide degradation</keyword>
<evidence type="ECO:0000313" key="3">
    <source>
        <dbReference type="EMBL" id="AWG23672.1"/>
    </source>
</evidence>
<dbReference type="OrthoDB" id="9794572at2"/>
<dbReference type="AlphaFoldDB" id="A0A2S1LIS5"/>
<keyword evidence="2" id="KW-0119">Carbohydrate metabolism</keyword>
<dbReference type="EMBL" id="CP020918">
    <property type="protein sequence ID" value="AWG23672.1"/>
    <property type="molecule type" value="Genomic_DNA"/>
</dbReference>
<dbReference type="PANTHER" id="PTHR43772">
    <property type="entry name" value="ENDO-1,4-BETA-XYLANASE"/>
    <property type="match status" value="1"/>
</dbReference>
<dbReference type="CDD" id="cd08994">
    <property type="entry name" value="GH43_62_32_68_117_130-like"/>
    <property type="match status" value="1"/>
</dbReference>
<dbReference type="Gene3D" id="2.115.10.20">
    <property type="entry name" value="Glycosyl hydrolase domain, family 43"/>
    <property type="match status" value="1"/>
</dbReference>
<dbReference type="SUPFAM" id="SSF75005">
    <property type="entry name" value="Arabinanase/levansucrase/invertase"/>
    <property type="match status" value="2"/>
</dbReference>
<keyword evidence="4" id="KW-1185">Reference proteome</keyword>
<sequence>MKYIKILVISLLILQSCAQKSKKSAANVGGNDFKIEFGKVAKKSVFSEEGMSIWGGSLVKGEDNLYHMFYSRWPKAPGWIWVSHSEIAHAVSDSPFGPFKFKDVALKVRGAEYWDGLCTHNPTIHKFNGKYYLYYMGNTGDLKIEGTPEKEELNWVHRNNQRIGVAVADSPSGPWKRFDKPVVDVSKDDNAHDALVTSNPSVCQTPEGKYLIVYKGVGKKFPLPNGGPVVHCVAIADSPTGPFVKREKLAFEIKGERFPAEDPYIWFQDGKYRAIVKRIKEIDKKRVFSLVQYESKNGFDWVPSKYHEISERKVQWEDGRVQQFTHLERPQVFFENGKAVALLCAADTIVNKVRNSFNIQIPLIITKD</sequence>
<reference evidence="3 4" key="1">
    <citation type="submission" date="2017-04" db="EMBL/GenBank/DDBJ databases">
        <title>Compelte genome sequence of WV33.</title>
        <authorList>
            <person name="Lee P.C."/>
        </authorList>
    </citation>
    <scope>NUCLEOTIDE SEQUENCE [LARGE SCALE GENOMIC DNA]</scope>
    <source>
        <strain evidence="3 4">WV33</strain>
    </source>
</reference>
<dbReference type="KEGG" id="ffa:FFWV33_14640"/>
<dbReference type="PANTHER" id="PTHR43772:SF2">
    <property type="entry name" value="PUTATIVE (AFU_ORTHOLOGUE AFUA_2G04480)-RELATED"/>
    <property type="match status" value="1"/>
</dbReference>
<dbReference type="GO" id="GO:0045493">
    <property type="term" value="P:xylan catabolic process"/>
    <property type="evidence" value="ECO:0007669"/>
    <property type="project" value="UniProtKB-KW"/>
</dbReference>
<proteinExistence type="predicted"/>
<dbReference type="PROSITE" id="PS51257">
    <property type="entry name" value="PROKAR_LIPOPROTEIN"/>
    <property type="match status" value="1"/>
</dbReference>
<dbReference type="InterPro" id="IPR052176">
    <property type="entry name" value="Glycosyl_Hydrlase_43_Enz"/>
</dbReference>
<dbReference type="RefSeq" id="WP_108742567.1">
    <property type="nucleotide sequence ID" value="NZ_CP020918.1"/>
</dbReference>
<organism evidence="3 4">
    <name type="scientific">Flavobacterium faecale</name>
    <dbReference type="NCBI Taxonomy" id="1355330"/>
    <lineage>
        <taxon>Bacteria</taxon>
        <taxon>Pseudomonadati</taxon>
        <taxon>Bacteroidota</taxon>
        <taxon>Flavobacteriia</taxon>
        <taxon>Flavobacteriales</taxon>
        <taxon>Flavobacteriaceae</taxon>
        <taxon>Flavobacterium</taxon>
    </lineage>
</organism>
<dbReference type="Proteomes" id="UP000244527">
    <property type="component" value="Chromosome"/>
</dbReference>
<protein>
    <submittedName>
        <fullName evidence="3">Sucrase</fullName>
    </submittedName>
</protein>
<evidence type="ECO:0000256" key="2">
    <source>
        <dbReference type="ARBA" id="ARBA00023277"/>
    </source>
</evidence>
<accession>A0A2S1LIS5</accession>
<evidence type="ECO:0000313" key="4">
    <source>
        <dbReference type="Proteomes" id="UP000244527"/>
    </source>
</evidence>
<keyword evidence="1" id="KW-0858">Xylan degradation</keyword>
<name>A0A2S1LIS5_9FLAO</name>
<evidence type="ECO:0000256" key="1">
    <source>
        <dbReference type="ARBA" id="ARBA00022651"/>
    </source>
</evidence>
<gene>
    <name evidence="3" type="ORF">FFWV33_14640</name>
</gene>